<feature type="transmembrane region" description="Helical" evidence="1">
    <location>
        <begin position="35"/>
        <end position="55"/>
    </location>
</feature>
<feature type="transmembrane region" description="Helical" evidence="1">
    <location>
        <begin position="7"/>
        <end position="29"/>
    </location>
</feature>
<reference evidence="2 3" key="1">
    <citation type="submission" date="2024-09" db="EMBL/GenBank/DDBJ databases">
        <authorList>
            <person name="Sun Q."/>
            <person name="Mori K."/>
        </authorList>
    </citation>
    <scope>NUCLEOTIDE SEQUENCE [LARGE SCALE GENOMIC DNA]</scope>
    <source>
        <strain evidence="2 3">NCAIM B.02301</strain>
    </source>
</reference>
<evidence type="ECO:0000313" key="2">
    <source>
        <dbReference type="EMBL" id="MFC0562486.1"/>
    </source>
</evidence>
<protein>
    <submittedName>
        <fullName evidence="2">Uncharacterized protein</fullName>
    </submittedName>
</protein>
<sequence length="109" mass="12192">MRRIKKLSSVLGVIAGLASIILWLVFIFFNPYSSAGIGTILISFFMLLLPALLAVKASIQYKDFELLIAFIWSLPYSVYFAFTPGIFALFGISCLLYLVSFILIKIQIS</sequence>
<keyword evidence="1" id="KW-1133">Transmembrane helix</keyword>
<name>A0ABV6NP00_9BACI</name>
<feature type="transmembrane region" description="Helical" evidence="1">
    <location>
        <begin position="88"/>
        <end position="106"/>
    </location>
</feature>
<keyword evidence="1" id="KW-0472">Membrane</keyword>
<keyword evidence="3" id="KW-1185">Reference proteome</keyword>
<dbReference type="EMBL" id="JBHLTR010000132">
    <property type="protein sequence ID" value="MFC0562486.1"/>
    <property type="molecule type" value="Genomic_DNA"/>
</dbReference>
<evidence type="ECO:0000256" key="1">
    <source>
        <dbReference type="SAM" id="Phobius"/>
    </source>
</evidence>
<keyword evidence="1" id="KW-0812">Transmembrane</keyword>
<evidence type="ECO:0000313" key="3">
    <source>
        <dbReference type="Proteomes" id="UP001589833"/>
    </source>
</evidence>
<dbReference type="Proteomes" id="UP001589833">
    <property type="component" value="Unassembled WGS sequence"/>
</dbReference>
<feature type="transmembrane region" description="Helical" evidence="1">
    <location>
        <begin position="64"/>
        <end position="82"/>
    </location>
</feature>
<organism evidence="2 3">
    <name type="scientific">Halalkalibacter alkalisediminis</name>
    <dbReference type="NCBI Taxonomy" id="935616"/>
    <lineage>
        <taxon>Bacteria</taxon>
        <taxon>Bacillati</taxon>
        <taxon>Bacillota</taxon>
        <taxon>Bacilli</taxon>
        <taxon>Bacillales</taxon>
        <taxon>Bacillaceae</taxon>
        <taxon>Halalkalibacter</taxon>
    </lineage>
</organism>
<comment type="caution">
    <text evidence="2">The sequence shown here is derived from an EMBL/GenBank/DDBJ whole genome shotgun (WGS) entry which is preliminary data.</text>
</comment>
<proteinExistence type="predicted"/>
<gene>
    <name evidence="2" type="ORF">ACFFH4_27035</name>
</gene>
<accession>A0ABV6NP00</accession>